<dbReference type="InterPro" id="IPR036388">
    <property type="entry name" value="WH-like_DNA-bd_sf"/>
</dbReference>
<gene>
    <name evidence="5" type="ORF">CLV34_0519</name>
</gene>
<dbReference type="SMART" id="SM00347">
    <property type="entry name" value="HTH_MARR"/>
    <property type="match status" value="1"/>
</dbReference>
<dbReference type="PANTHER" id="PTHR33164">
    <property type="entry name" value="TRANSCRIPTIONAL REGULATOR, MARR FAMILY"/>
    <property type="match status" value="1"/>
</dbReference>
<dbReference type="InterPro" id="IPR023187">
    <property type="entry name" value="Tscrpt_reg_MarR-type_CS"/>
</dbReference>
<dbReference type="PRINTS" id="PR00598">
    <property type="entry name" value="HTHMARR"/>
</dbReference>
<protein>
    <submittedName>
        <fullName evidence="5">MarR family transcriptional regulator</fullName>
    </submittedName>
</protein>
<dbReference type="InterPro" id="IPR039422">
    <property type="entry name" value="MarR/SlyA-like"/>
</dbReference>
<dbReference type="EMBL" id="PGTZ01000006">
    <property type="protein sequence ID" value="PJI94674.1"/>
    <property type="molecule type" value="Genomic_DNA"/>
</dbReference>
<dbReference type="GO" id="GO:0003677">
    <property type="term" value="F:DNA binding"/>
    <property type="evidence" value="ECO:0007669"/>
    <property type="project" value="UniProtKB-KW"/>
</dbReference>
<evidence type="ECO:0000259" key="4">
    <source>
        <dbReference type="PROSITE" id="PS50995"/>
    </source>
</evidence>
<keyword evidence="6" id="KW-1185">Reference proteome</keyword>
<dbReference type="Pfam" id="PF12802">
    <property type="entry name" value="MarR_2"/>
    <property type="match status" value="1"/>
</dbReference>
<name>A0A2M8WUT6_9MICO</name>
<keyword evidence="3" id="KW-0804">Transcription</keyword>
<accession>A0A2M8WUT6</accession>
<keyword evidence="2" id="KW-0238">DNA-binding</keyword>
<feature type="domain" description="HTH marR-type" evidence="4">
    <location>
        <begin position="22"/>
        <end position="155"/>
    </location>
</feature>
<evidence type="ECO:0000313" key="5">
    <source>
        <dbReference type="EMBL" id="PJI94674.1"/>
    </source>
</evidence>
<dbReference type="AlphaFoldDB" id="A0A2M8WUT6"/>
<comment type="caution">
    <text evidence="5">The sequence shown here is derived from an EMBL/GenBank/DDBJ whole genome shotgun (WGS) entry which is preliminary data.</text>
</comment>
<evidence type="ECO:0000256" key="1">
    <source>
        <dbReference type="ARBA" id="ARBA00023015"/>
    </source>
</evidence>
<dbReference type="PROSITE" id="PS50995">
    <property type="entry name" value="HTH_MARR_2"/>
    <property type="match status" value="1"/>
</dbReference>
<proteinExistence type="predicted"/>
<evidence type="ECO:0000256" key="2">
    <source>
        <dbReference type="ARBA" id="ARBA00023125"/>
    </source>
</evidence>
<dbReference type="PANTHER" id="PTHR33164:SF104">
    <property type="entry name" value="TRANSCRIPTIONAL REGULATORY PROTEIN"/>
    <property type="match status" value="1"/>
</dbReference>
<sequence length="163" mass="17937">MDYVDRLRAEWAERLPDVDTSTVPVMARVTRISALFDELADRAFAAHGTTRAEFDVLAVLRRADRLLRAREITTVTRAPAASVTKRLDRLEGAGLVKRTVPDHDRRGVLVGLTAAGRDLVDTLFPQQVARERSVLADLDDDEVDVLAGLLARVLGRLELPDGG</sequence>
<organism evidence="5 6">
    <name type="scientific">Luteimicrobium subarcticum</name>
    <dbReference type="NCBI Taxonomy" id="620910"/>
    <lineage>
        <taxon>Bacteria</taxon>
        <taxon>Bacillati</taxon>
        <taxon>Actinomycetota</taxon>
        <taxon>Actinomycetes</taxon>
        <taxon>Micrococcales</taxon>
        <taxon>Luteimicrobium</taxon>
    </lineage>
</organism>
<dbReference type="GO" id="GO:0006950">
    <property type="term" value="P:response to stress"/>
    <property type="evidence" value="ECO:0007669"/>
    <property type="project" value="TreeGrafter"/>
</dbReference>
<dbReference type="RefSeq" id="WP_100348662.1">
    <property type="nucleotide sequence ID" value="NZ_PGTZ01000006.1"/>
</dbReference>
<dbReference type="Proteomes" id="UP000231586">
    <property type="component" value="Unassembled WGS sequence"/>
</dbReference>
<dbReference type="InterPro" id="IPR036390">
    <property type="entry name" value="WH_DNA-bd_sf"/>
</dbReference>
<dbReference type="SUPFAM" id="SSF46785">
    <property type="entry name" value="Winged helix' DNA-binding domain"/>
    <property type="match status" value="1"/>
</dbReference>
<dbReference type="Gene3D" id="1.10.10.10">
    <property type="entry name" value="Winged helix-like DNA-binding domain superfamily/Winged helix DNA-binding domain"/>
    <property type="match status" value="1"/>
</dbReference>
<dbReference type="InterPro" id="IPR000835">
    <property type="entry name" value="HTH_MarR-typ"/>
</dbReference>
<evidence type="ECO:0000256" key="3">
    <source>
        <dbReference type="ARBA" id="ARBA00023163"/>
    </source>
</evidence>
<dbReference type="OrthoDB" id="3237509at2"/>
<keyword evidence="1" id="KW-0805">Transcription regulation</keyword>
<dbReference type="PROSITE" id="PS01117">
    <property type="entry name" value="HTH_MARR_1"/>
    <property type="match status" value="1"/>
</dbReference>
<reference evidence="5 6" key="1">
    <citation type="submission" date="2017-11" db="EMBL/GenBank/DDBJ databases">
        <title>Genomic Encyclopedia of Archaeal and Bacterial Type Strains, Phase II (KMG-II): From Individual Species to Whole Genera.</title>
        <authorList>
            <person name="Goeker M."/>
        </authorList>
    </citation>
    <scope>NUCLEOTIDE SEQUENCE [LARGE SCALE GENOMIC DNA]</scope>
    <source>
        <strain evidence="5 6">DSM 22413</strain>
    </source>
</reference>
<dbReference type="GO" id="GO:0003700">
    <property type="term" value="F:DNA-binding transcription factor activity"/>
    <property type="evidence" value="ECO:0007669"/>
    <property type="project" value="InterPro"/>
</dbReference>
<evidence type="ECO:0000313" key="6">
    <source>
        <dbReference type="Proteomes" id="UP000231586"/>
    </source>
</evidence>